<proteinExistence type="predicted"/>
<evidence type="ECO:0000313" key="2">
    <source>
        <dbReference type="EMBL" id="KAH0890700.1"/>
    </source>
</evidence>
<reference evidence="2 3" key="1">
    <citation type="submission" date="2021-05" db="EMBL/GenBank/DDBJ databases">
        <title>Genome Assembly of Synthetic Allotetraploid Brassica napus Reveals Homoeologous Exchanges between Subgenomes.</title>
        <authorList>
            <person name="Davis J.T."/>
        </authorList>
    </citation>
    <scope>NUCLEOTIDE SEQUENCE [LARGE SCALE GENOMIC DNA]</scope>
    <source>
        <strain evidence="3">cv. Da-Ae</strain>
        <tissue evidence="2">Seedling</tissue>
    </source>
</reference>
<feature type="region of interest" description="Disordered" evidence="1">
    <location>
        <begin position="179"/>
        <end position="200"/>
    </location>
</feature>
<dbReference type="EMBL" id="JAGKQM010000013">
    <property type="protein sequence ID" value="KAH0890700.1"/>
    <property type="molecule type" value="Genomic_DNA"/>
</dbReference>
<sequence length="200" mass="21621">MSSTDSTRSRRIVFSLTDHCDGEFLYPPCRFESWAMLQHCGGSFAEILGGKRCQKASHCGEMIGELNAIRSTITDRIPGAQCVMLTLCLKSGDNVCVSPLFDCISCSLTFSLRGHGADQKASSSKVVHAQKIEPLTAAELNQFIVTADTQIIEFLCTAKVTGIQHDDGIDAKVGKTCNDASTAKRAPSSKEQVAEKSRVE</sequence>
<dbReference type="Proteomes" id="UP000824890">
    <property type="component" value="Unassembled WGS sequence"/>
</dbReference>
<organism evidence="2 3">
    <name type="scientific">Brassica napus</name>
    <name type="common">Rape</name>
    <dbReference type="NCBI Taxonomy" id="3708"/>
    <lineage>
        <taxon>Eukaryota</taxon>
        <taxon>Viridiplantae</taxon>
        <taxon>Streptophyta</taxon>
        <taxon>Embryophyta</taxon>
        <taxon>Tracheophyta</taxon>
        <taxon>Spermatophyta</taxon>
        <taxon>Magnoliopsida</taxon>
        <taxon>eudicotyledons</taxon>
        <taxon>Gunneridae</taxon>
        <taxon>Pentapetalae</taxon>
        <taxon>rosids</taxon>
        <taxon>malvids</taxon>
        <taxon>Brassicales</taxon>
        <taxon>Brassicaceae</taxon>
        <taxon>Brassiceae</taxon>
        <taxon>Brassica</taxon>
    </lineage>
</organism>
<comment type="caution">
    <text evidence="2">The sequence shown here is derived from an EMBL/GenBank/DDBJ whole genome shotgun (WGS) entry which is preliminary data.</text>
</comment>
<evidence type="ECO:0000256" key="1">
    <source>
        <dbReference type="SAM" id="MobiDB-lite"/>
    </source>
</evidence>
<evidence type="ECO:0000313" key="3">
    <source>
        <dbReference type="Proteomes" id="UP000824890"/>
    </source>
</evidence>
<gene>
    <name evidence="2" type="ORF">HID58_053129</name>
</gene>
<keyword evidence="3" id="KW-1185">Reference proteome</keyword>
<protein>
    <submittedName>
        <fullName evidence="2">Uncharacterized protein</fullName>
    </submittedName>
</protein>
<name>A0ABQ8ADU7_BRANA</name>
<accession>A0ABQ8ADU7</accession>